<proteinExistence type="predicted"/>
<dbReference type="InterPro" id="IPR049039">
    <property type="entry name" value="RMD1-3_a_helical_rpt"/>
</dbReference>
<dbReference type="SMART" id="SM00028">
    <property type="entry name" value="TPR"/>
    <property type="match status" value="3"/>
</dbReference>
<dbReference type="Proteomes" id="UP000747399">
    <property type="component" value="Unassembled WGS sequence"/>
</dbReference>
<dbReference type="SUPFAM" id="SSF48452">
    <property type="entry name" value="TPR-like"/>
    <property type="match status" value="1"/>
</dbReference>
<dbReference type="GO" id="GO:0005737">
    <property type="term" value="C:cytoplasm"/>
    <property type="evidence" value="ECO:0007669"/>
    <property type="project" value="TreeGrafter"/>
</dbReference>
<keyword evidence="6" id="KW-0206">Cytoskeleton</keyword>
<dbReference type="Gene3D" id="1.25.40.10">
    <property type="entry name" value="Tetratricopeptide repeat domain"/>
    <property type="match status" value="2"/>
</dbReference>
<reference evidence="10" key="1">
    <citation type="journal article" date="2021" name="Proc. Natl. Acad. Sci. U.S.A.">
        <title>Three genomes in the algal genus Volvox reveal the fate of a haploid sex-determining region after a transition to homothallism.</title>
        <authorList>
            <person name="Yamamoto K."/>
            <person name="Hamaji T."/>
            <person name="Kawai-Toyooka H."/>
            <person name="Matsuzaki R."/>
            <person name="Takahashi F."/>
            <person name="Nishimura Y."/>
            <person name="Kawachi M."/>
            <person name="Noguchi H."/>
            <person name="Minakuchi Y."/>
            <person name="Umen J.G."/>
            <person name="Toyoda A."/>
            <person name="Nozaki H."/>
        </authorList>
    </citation>
    <scope>NUCLEOTIDE SEQUENCE</scope>
    <source>
        <strain evidence="10">NIES-3780</strain>
    </source>
</reference>
<organism evidence="10 11">
    <name type="scientific">Volvox africanus</name>
    <dbReference type="NCBI Taxonomy" id="51714"/>
    <lineage>
        <taxon>Eukaryota</taxon>
        <taxon>Viridiplantae</taxon>
        <taxon>Chlorophyta</taxon>
        <taxon>core chlorophytes</taxon>
        <taxon>Chlorophyceae</taxon>
        <taxon>CS clade</taxon>
        <taxon>Chlamydomonadales</taxon>
        <taxon>Volvocaceae</taxon>
        <taxon>Volvox</taxon>
    </lineage>
</organism>
<dbReference type="Pfam" id="PF21033">
    <property type="entry name" value="RMD1-3"/>
    <property type="match status" value="1"/>
</dbReference>
<evidence type="ECO:0000256" key="7">
    <source>
        <dbReference type="ARBA" id="ARBA00039966"/>
    </source>
</evidence>
<evidence type="ECO:0000313" key="10">
    <source>
        <dbReference type="EMBL" id="GIL54212.1"/>
    </source>
</evidence>
<dbReference type="InterPro" id="IPR019734">
    <property type="entry name" value="TPR_rpt"/>
</dbReference>
<dbReference type="InterPro" id="IPR011990">
    <property type="entry name" value="TPR-like_helical_dom_sf"/>
</dbReference>
<evidence type="ECO:0000256" key="4">
    <source>
        <dbReference type="ARBA" id="ARBA00022737"/>
    </source>
</evidence>
<evidence type="ECO:0000256" key="8">
    <source>
        <dbReference type="ARBA" id="ARBA00041958"/>
    </source>
</evidence>
<dbReference type="GO" id="GO:0097431">
    <property type="term" value="C:mitotic spindle pole"/>
    <property type="evidence" value="ECO:0007669"/>
    <property type="project" value="TreeGrafter"/>
</dbReference>
<dbReference type="PANTHER" id="PTHR16056">
    <property type="entry name" value="REGULATOR OF MICROTUBULE DYNAMICS PROTEIN"/>
    <property type="match status" value="1"/>
</dbReference>
<name>A0A8J4B502_9CHLO</name>
<keyword evidence="5 9" id="KW-0802">TPR repeat</keyword>
<dbReference type="PROSITE" id="PS50005">
    <property type="entry name" value="TPR"/>
    <property type="match status" value="1"/>
</dbReference>
<evidence type="ECO:0000256" key="3">
    <source>
        <dbReference type="ARBA" id="ARBA00022490"/>
    </source>
</evidence>
<evidence type="ECO:0000256" key="9">
    <source>
        <dbReference type="PROSITE-ProRule" id="PRU00339"/>
    </source>
</evidence>
<comment type="caution">
    <text evidence="10">The sequence shown here is derived from an EMBL/GenBank/DDBJ whole genome shotgun (WGS) entry which is preliminary data.</text>
</comment>
<evidence type="ECO:0000256" key="6">
    <source>
        <dbReference type="ARBA" id="ARBA00023212"/>
    </source>
</evidence>
<gene>
    <name evidence="10" type="ORF">Vafri_9784</name>
</gene>
<sequence>MSRPDFLSPGSQLRGAIGVLLSSNEPLAGSLLVASISDAMTRRSSHSQASTSAPSHCSSRARFEGRASLPLAWVHESSSRGLATNLEGALFRVAPRRQQQLPRQVQHFLSLPQAEVAVRAFQFHVLARLGFIVRMQQALRQQIDRTSQWRPFRRFRNSHGAAEELGRSNHAAANRAGRQAQRWAEQGLMYERDLKLEEAVRCFEKASQADPASAEHLARLSKALSDMSYVPGTPADRAIELNRRAIEVALEAVAVNPKSAYGHVAACVSRGRLALHMDNRTKVQLARQAQDDVRTALELEPNNDVAHHLLGRWNYEMASVNAVVRTLIQMLYGTSLMAGSYREAALRYETAVRIRPSYLIHRVELGRTYWKLGQLDAAVRELNTAIALDVPDINALLQKEDALILLTKLKPNNSTVSKN</sequence>
<accession>A0A8J4B502</accession>
<dbReference type="PANTHER" id="PTHR16056:SF16">
    <property type="entry name" value="REGULATOR OF MICROTUBULE DYNAMICS PROTEIN 1"/>
    <property type="match status" value="1"/>
</dbReference>
<evidence type="ECO:0000256" key="2">
    <source>
        <dbReference type="ARBA" id="ARBA00011375"/>
    </source>
</evidence>
<dbReference type="GO" id="GO:0008017">
    <property type="term" value="F:microtubule binding"/>
    <property type="evidence" value="ECO:0007669"/>
    <property type="project" value="TreeGrafter"/>
</dbReference>
<keyword evidence="4" id="KW-0677">Repeat</keyword>
<evidence type="ECO:0000313" key="11">
    <source>
        <dbReference type="Proteomes" id="UP000747399"/>
    </source>
</evidence>
<comment type="subunit">
    <text evidence="2">Interacts with microtubules.</text>
</comment>
<keyword evidence="11" id="KW-1185">Reference proteome</keyword>
<keyword evidence="3" id="KW-0963">Cytoplasm</keyword>
<evidence type="ECO:0000256" key="1">
    <source>
        <dbReference type="ARBA" id="ARBA00004245"/>
    </source>
</evidence>
<dbReference type="EMBL" id="BNCO01000017">
    <property type="protein sequence ID" value="GIL54212.1"/>
    <property type="molecule type" value="Genomic_DNA"/>
</dbReference>
<comment type="subcellular location">
    <subcellularLocation>
        <location evidence="1">Cytoplasm</location>
        <location evidence="1">Cytoskeleton</location>
    </subcellularLocation>
</comment>
<protein>
    <recommendedName>
        <fullName evidence="7">Regulator of microtubule dynamics protein 1</fullName>
    </recommendedName>
    <alternativeName>
        <fullName evidence="8">Protein FAM82B</fullName>
    </alternativeName>
</protein>
<dbReference type="GO" id="GO:0005876">
    <property type="term" value="C:spindle microtubule"/>
    <property type="evidence" value="ECO:0007669"/>
    <property type="project" value="TreeGrafter"/>
</dbReference>
<dbReference type="AlphaFoldDB" id="A0A8J4B502"/>
<evidence type="ECO:0000256" key="5">
    <source>
        <dbReference type="ARBA" id="ARBA00022803"/>
    </source>
</evidence>
<feature type="repeat" description="TPR" evidence="9">
    <location>
        <begin position="180"/>
        <end position="213"/>
    </location>
</feature>